<dbReference type="AlphaFoldDB" id="A0A9P7YY11"/>
<reference evidence="3" key="1">
    <citation type="journal article" date="2021" name="IMA Fungus">
        <title>Genomic characterization of three marine fungi, including Emericellopsis atlantica sp. nov. with signatures of a generalist lifestyle and marine biomass degradation.</title>
        <authorList>
            <person name="Hagestad O.C."/>
            <person name="Hou L."/>
            <person name="Andersen J.H."/>
            <person name="Hansen E.H."/>
            <person name="Altermark B."/>
            <person name="Li C."/>
            <person name="Kuhnert E."/>
            <person name="Cox R.J."/>
            <person name="Crous P.W."/>
            <person name="Spatafora J.W."/>
            <person name="Lail K."/>
            <person name="Amirebrahimi M."/>
            <person name="Lipzen A."/>
            <person name="Pangilinan J."/>
            <person name="Andreopoulos W."/>
            <person name="Hayes R.D."/>
            <person name="Ng V."/>
            <person name="Grigoriev I.V."/>
            <person name="Jackson S.A."/>
            <person name="Sutton T.D.S."/>
            <person name="Dobson A.D.W."/>
            <person name="Rama T."/>
        </authorList>
    </citation>
    <scope>NUCLEOTIDE SEQUENCE</scope>
    <source>
        <strain evidence="3">TRa3180A</strain>
    </source>
</reference>
<evidence type="ECO:0000259" key="2">
    <source>
        <dbReference type="Pfam" id="PF01773"/>
    </source>
</evidence>
<name>A0A9P7YY11_9HELO</name>
<proteinExistence type="predicted"/>
<feature type="domain" description="Concentrative nucleoside transporter N-terminal" evidence="2">
    <location>
        <begin position="9"/>
        <end position="47"/>
    </location>
</feature>
<dbReference type="GO" id="GO:0005886">
    <property type="term" value="C:plasma membrane"/>
    <property type="evidence" value="ECO:0007669"/>
    <property type="project" value="TreeGrafter"/>
</dbReference>
<keyword evidence="1" id="KW-0812">Transmembrane</keyword>
<dbReference type="Pfam" id="PF01773">
    <property type="entry name" value="Nucleos_tra2_N"/>
    <property type="match status" value="1"/>
</dbReference>
<keyword evidence="1" id="KW-0472">Membrane</keyword>
<comment type="caution">
    <text evidence="3">The sequence shown here is derived from an EMBL/GenBank/DDBJ whole genome shotgun (WGS) entry which is preliminary data.</text>
</comment>
<dbReference type="InterPro" id="IPR002668">
    <property type="entry name" value="CNT_N_dom"/>
</dbReference>
<evidence type="ECO:0000313" key="4">
    <source>
        <dbReference type="Proteomes" id="UP000887226"/>
    </source>
</evidence>
<dbReference type="InterPro" id="IPR008276">
    <property type="entry name" value="C_nuclsd_transpt"/>
</dbReference>
<protein>
    <recommendedName>
        <fullName evidence="2">Concentrative nucleoside transporter N-terminal domain-containing protein</fullName>
    </recommendedName>
</protein>
<evidence type="ECO:0000256" key="1">
    <source>
        <dbReference type="SAM" id="Phobius"/>
    </source>
</evidence>
<keyword evidence="1" id="KW-1133">Transmembrane helix</keyword>
<accession>A0A9P7YY11</accession>
<feature type="transmembrane region" description="Helical" evidence="1">
    <location>
        <begin position="55"/>
        <end position="78"/>
    </location>
</feature>
<organism evidence="3 4">
    <name type="scientific">Calycina marina</name>
    <dbReference type="NCBI Taxonomy" id="1763456"/>
    <lineage>
        <taxon>Eukaryota</taxon>
        <taxon>Fungi</taxon>
        <taxon>Dikarya</taxon>
        <taxon>Ascomycota</taxon>
        <taxon>Pezizomycotina</taxon>
        <taxon>Leotiomycetes</taxon>
        <taxon>Helotiales</taxon>
        <taxon>Pezizellaceae</taxon>
        <taxon>Calycina</taxon>
    </lineage>
</organism>
<sequence length="95" mass="10701">MDEGRKVALLIAVLVLRTTLGKDILQFLSQAFTIFLPFANVGVAWLMDSNTSESIWFIISALPIIIFFTVIVQMAYYVSFIQWIVPNAPIFSTGR</sequence>
<dbReference type="PANTHER" id="PTHR10590">
    <property type="entry name" value="SODIUM/NUCLEOSIDE COTRANSPORTER"/>
    <property type="match status" value="1"/>
</dbReference>
<dbReference type="PANTHER" id="PTHR10590:SF4">
    <property type="entry name" value="SOLUTE CARRIER FAMILY 28 MEMBER 3"/>
    <property type="match status" value="1"/>
</dbReference>
<feature type="transmembrane region" description="Helical" evidence="1">
    <location>
        <begin position="31"/>
        <end position="48"/>
    </location>
</feature>
<keyword evidence="4" id="KW-1185">Reference proteome</keyword>
<gene>
    <name evidence="3" type="ORF">BJ878DRAFT_521912</name>
</gene>
<dbReference type="EMBL" id="MU254253">
    <property type="protein sequence ID" value="KAG9241203.1"/>
    <property type="molecule type" value="Genomic_DNA"/>
</dbReference>
<dbReference type="GO" id="GO:0015293">
    <property type="term" value="F:symporter activity"/>
    <property type="evidence" value="ECO:0007669"/>
    <property type="project" value="TreeGrafter"/>
</dbReference>
<dbReference type="Proteomes" id="UP000887226">
    <property type="component" value="Unassembled WGS sequence"/>
</dbReference>
<dbReference type="OrthoDB" id="6075923at2759"/>
<evidence type="ECO:0000313" key="3">
    <source>
        <dbReference type="EMBL" id="KAG9241203.1"/>
    </source>
</evidence>
<dbReference type="GO" id="GO:0005337">
    <property type="term" value="F:nucleoside transmembrane transporter activity"/>
    <property type="evidence" value="ECO:0007669"/>
    <property type="project" value="InterPro"/>
</dbReference>